<reference evidence="1 2" key="1">
    <citation type="submission" date="2019-02" db="EMBL/GenBank/DDBJ databases">
        <title>Genomic Encyclopedia of Type Strains, Phase IV (KMG-IV): sequencing the most valuable type-strain genomes for metagenomic binning, comparative biology and taxonomic classification.</title>
        <authorList>
            <person name="Goeker M."/>
        </authorList>
    </citation>
    <scope>NUCLEOTIDE SEQUENCE [LARGE SCALE GENOMIC DNA]</scope>
    <source>
        <strain evidence="1 2">DSM 101727</strain>
    </source>
</reference>
<dbReference type="EMBL" id="SGWQ01000002">
    <property type="protein sequence ID" value="RZS43813.1"/>
    <property type="molecule type" value="Genomic_DNA"/>
</dbReference>
<dbReference type="SUPFAM" id="SSF55469">
    <property type="entry name" value="FMN-dependent nitroreductase-like"/>
    <property type="match status" value="2"/>
</dbReference>
<dbReference type="PANTHER" id="PTHR23026">
    <property type="entry name" value="NADPH NITROREDUCTASE"/>
    <property type="match status" value="1"/>
</dbReference>
<comment type="caution">
    <text evidence="1">The sequence shown here is derived from an EMBL/GenBank/DDBJ whole genome shotgun (WGS) entry which is preliminary data.</text>
</comment>
<proteinExistence type="predicted"/>
<evidence type="ECO:0000313" key="2">
    <source>
        <dbReference type="Proteomes" id="UP000294257"/>
    </source>
</evidence>
<dbReference type="GO" id="GO:0016491">
    <property type="term" value="F:oxidoreductase activity"/>
    <property type="evidence" value="ECO:0007669"/>
    <property type="project" value="InterPro"/>
</dbReference>
<evidence type="ECO:0000313" key="1">
    <source>
        <dbReference type="EMBL" id="RZS43813.1"/>
    </source>
</evidence>
<sequence length="316" mass="34137">MPGAHVHRDLLTSVLHAAIQAPSPYNTQPWRFGPRRGGVDVLLDRDRVLAVADQDGREARIACGAALFNLRTSLRTKEIGVHVRLTPSPSSGELLADVRFGARQKSCGEEHMLAAAIPNRHTNREPFLPRPLPGRTRHALVRAAGCEGTGLYLVDDPAGCRAVSELVEAAAEAQHGDPRYLAELARWTTDCPRASDGVPRDANPLWHKEVPDQREQLVGVLLTSGDTAADQVRAGLALQRVLLTATAWGATASFLSPVVELAESRAALRSMLDIRGHPQAVVRLGYGYPRQITARRPIADVLVVGVSKQASQEVVS</sequence>
<dbReference type="AlphaFoldDB" id="A0A4V2EU97"/>
<dbReference type="RefSeq" id="WP_130343596.1">
    <property type="nucleotide sequence ID" value="NZ_SGWQ01000002.1"/>
</dbReference>
<dbReference type="NCBIfam" id="NF047509">
    <property type="entry name" value="Rv3131_FMN_oxido"/>
    <property type="match status" value="1"/>
</dbReference>
<gene>
    <name evidence="1" type="ORF">EV193_102794</name>
</gene>
<dbReference type="InterPro" id="IPR050627">
    <property type="entry name" value="Nitroreductase/BluB"/>
</dbReference>
<dbReference type="Proteomes" id="UP000294257">
    <property type="component" value="Unassembled WGS sequence"/>
</dbReference>
<dbReference type="InterPro" id="IPR000415">
    <property type="entry name" value="Nitroreductase-like"/>
</dbReference>
<protein>
    <submittedName>
        <fullName evidence="1">Nitroreductase family protein</fullName>
    </submittedName>
</protein>
<dbReference type="Gene3D" id="3.40.109.10">
    <property type="entry name" value="NADH Oxidase"/>
    <property type="match status" value="2"/>
</dbReference>
<organism evidence="1 2">
    <name type="scientific">Herbihabitans rhizosphaerae</name>
    <dbReference type="NCBI Taxonomy" id="1872711"/>
    <lineage>
        <taxon>Bacteria</taxon>
        <taxon>Bacillati</taxon>
        <taxon>Actinomycetota</taxon>
        <taxon>Actinomycetes</taxon>
        <taxon>Pseudonocardiales</taxon>
        <taxon>Pseudonocardiaceae</taxon>
        <taxon>Herbihabitans</taxon>
    </lineage>
</organism>
<keyword evidence="2" id="KW-1185">Reference proteome</keyword>
<accession>A0A4V2EU97</accession>
<name>A0A4V2EU97_9PSEU</name>
<dbReference type="PANTHER" id="PTHR23026:SF123">
    <property type="entry name" value="NAD(P)H NITROREDUCTASE RV3131-RELATED"/>
    <property type="match status" value="1"/>
</dbReference>
<dbReference type="OrthoDB" id="8156917at2"/>